<comment type="cofactor">
    <cofactor evidence="1">
        <name>Mg(2+)</name>
        <dbReference type="ChEBI" id="CHEBI:18420"/>
    </cofactor>
</comment>
<keyword evidence="3" id="KW-0812">Transmembrane</keyword>
<reference evidence="6 7" key="1">
    <citation type="submission" date="2020-12" db="EMBL/GenBank/DDBJ databases">
        <authorList>
            <person name="Shan Y."/>
        </authorList>
    </citation>
    <scope>NUCLEOTIDE SEQUENCE [LARGE SCALE GENOMIC DNA]</scope>
    <source>
        <strain evidence="7">csc3.9</strain>
    </source>
</reference>
<dbReference type="Pfam" id="PF00990">
    <property type="entry name" value="GGDEF"/>
    <property type="match status" value="1"/>
</dbReference>
<dbReference type="InterPro" id="IPR000160">
    <property type="entry name" value="GGDEF_dom"/>
</dbReference>
<proteinExistence type="predicted"/>
<sequence>MSLSARATLLALFVMLATVTAGYLAREMILNPKLLAIEHHNDLQDISRFRESLNRYQQNLEDRVKRILSVAGFLEALGETVEWRPFLQELARIGGYEELDYFILSDDAGQNSVLRTAELADKYQAPPAAGAMNEILKHVLPRLEGHTGAAISGRFYSESDGPLVYAATRTTWSNNQLPTIYIAIRRLNRDLIKQLNQQLGLAASITSQGELNSALKRYKVPLDKRTPDNTLYTHVQGDAGNAIASLRFETGPRAFDDKIFSPTFLAAMSFAVVAWAVVLLLMRRSVIYPIRDLATQMRLIRQNSNYSQQLKVSLGGEFDQLVKECNELLTHVDGHTRQLETFSYKDALTGLGNRRLFQERLDYQWRLAKRNSLTISAVVFDLDYFKQYNDSYGHTEGDIVLREFAQVLEQNFTRDTDVIARTGGEEFIALLLDVQEQDAFNLADNALSQLRRRAIPHSASGDDSKVVTACAGVASILPTDQQSAETLIRQADAALYRAKNAGRDQAMRYHPAGIFSLQRNADQ</sequence>
<dbReference type="PROSITE" id="PS50887">
    <property type="entry name" value="GGDEF"/>
    <property type="match status" value="1"/>
</dbReference>
<protein>
    <recommendedName>
        <fullName evidence="2">diguanylate cyclase</fullName>
        <ecNumber evidence="2">2.7.7.65</ecNumber>
    </recommendedName>
</protein>
<evidence type="ECO:0000313" key="7">
    <source>
        <dbReference type="Proteomes" id="UP000596063"/>
    </source>
</evidence>
<dbReference type="GO" id="GO:0043709">
    <property type="term" value="P:cell adhesion involved in single-species biofilm formation"/>
    <property type="evidence" value="ECO:0007669"/>
    <property type="project" value="TreeGrafter"/>
</dbReference>
<dbReference type="InterPro" id="IPR043128">
    <property type="entry name" value="Rev_trsase/Diguanyl_cyclase"/>
</dbReference>
<evidence type="ECO:0000256" key="1">
    <source>
        <dbReference type="ARBA" id="ARBA00001946"/>
    </source>
</evidence>
<organism evidence="6 7">
    <name type="scientific">Spongiibacter nanhainus</name>
    <dbReference type="NCBI Taxonomy" id="2794344"/>
    <lineage>
        <taxon>Bacteria</taxon>
        <taxon>Pseudomonadati</taxon>
        <taxon>Pseudomonadota</taxon>
        <taxon>Gammaproteobacteria</taxon>
        <taxon>Cellvibrionales</taxon>
        <taxon>Spongiibacteraceae</taxon>
        <taxon>Spongiibacter</taxon>
    </lineage>
</organism>
<dbReference type="InterPro" id="IPR029787">
    <property type="entry name" value="Nucleotide_cyclase"/>
</dbReference>
<dbReference type="EMBL" id="CP066167">
    <property type="protein sequence ID" value="QQD19645.1"/>
    <property type="molecule type" value="Genomic_DNA"/>
</dbReference>
<dbReference type="GO" id="GO:1902201">
    <property type="term" value="P:negative regulation of bacterial-type flagellum-dependent cell motility"/>
    <property type="evidence" value="ECO:0007669"/>
    <property type="project" value="TreeGrafter"/>
</dbReference>
<dbReference type="RefSeq" id="WP_198571129.1">
    <property type="nucleotide sequence ID" value="NZ_CP066167.1"/>
</dbReference>
<dbReference type="CDD" id="cd01949">
    <property type="entry name" value="GGDEF"/>
    <property type="match status" value="1"/>
</dbReference>
<dbReference type="GO" id="GO:0005886">
    <property type="term" value="C:plasma membrane"/>
    <property type="evidence" value="ECO:0007669"/>
    <property type="project" value="TreeGrafter"/>
</dbReference>
<gene>
    <name evidence="6" type="ORF">I6N98_07320</name>
</gene>
<dbReference type="Gene3D" id="3.30.70.270">
    <property type="match status" value="1"/>
</dbReference>
<feature type="transmembrane region" description="Helical" evidence="3">
    <location>
        <begin position="259"/>
        <end position="281"/>
    </location>
</feature>
<dbReference type="KEGG" id="snan:I6N98_07320"/>
<evidence type="ECO:0000256" key="3">
    <source>
        <dbReference type="SAM" id="Phobius"/>
    </source>
</evidence>
<accession>A0A7T4R377</accession>
<feature type="domain" description="GGDEF" evidence="5">
    <location>
        <begin position="373"/>
        <end position="511"/>
    </location>
</feature>
<dbReference type="AlphaFoldDB" id="A0A7T4R377"/>
<dbReference type="PANTHER" id="PTHR45138:SF24">
    <property type="entry name" value="DIGUANYLATE CYCLASE DGCC-RELATED"/>
    <property type="match status" value="1"/>
</dbReference>
<dbReference type="FunFam" id="3.30.70.270:FF:000001">
    <property type="entry name" value="Diguanylate cyclase domain protein"/>
    <property type="match status" value="1"/>
</dbReference>
<keyword evidence="3" id="KW-1133">Transmembrane helix</keyword>
<feature type="domain" description="HAMP" evidence="4">
    <location>
        <begin position="284"/>
        <end position="337"/>
    </location>
</feature>
<dbReference type="InterPro" id="IPR050469">
    <property type="entry name" value="Diguanylate_Cyclase"/>
</dbReference>
<dbReference type="PANTHER" id="PTHR45138">
    <property type="entry name" value="REGULATORY COMPONENTS OF SENSORY TRANSDUCTION SYSTEM"/>
    <property type="match status" value="1"/>
</dbReference>
<keyword evidence="7" id="KW-1185">Reference proteome</keyword>
<dbReference type="GO" id="GO:0007165">
    <property type="term" value="P:signal transduction"/>
    <property type="evidence" value="ECO:0007669"/>
    <property type="project" value="InterPro"/>
</dbReference>
<dbReference type="GO" id="GO:0052621">
    <property type="term" value="F:diguanylate cyclase activity"/>
    <property type="evidence" value="ECO:0007669"/>
    <property type="project" value="UniProtKB-EC"/>
</dbReference>
<keyword evidence="3" id="KW-0472">Membrane</keyword>
<evidence type="ECO:0000259" key="4">
    <source>
        <dbReference type="PROSITE" id="PS50885"/>
    </source>
</evidence>
<dbReference type="InterPro" id="IPR003660">
    <property type="entry name" value="HAMP_dom"/>
</dbReference>
<dbReference type="Proteomes" id="UP000596063">
    <property type="component" value="Chromosome"/>
</dbReference>
<evidence type="ECO:0000313" key="6">
    <source>
        <dbReference type="EMBL" id="QQD19645.1"/>
    </source>
</evidence>
<dbReference type="PROSITE" id="PS50885">
    <property type="entry name" value="HAMP"/>
    <property type="match status" value="1"/>
</dbReference>
<evidence type="ECO:0000256" key="2">
    <source>
        <dbReference type="ARBA" id="ARBA00012528"/>
    </source>
</evidence>
<dbReference type="SUPFAM" id="SSF55073">
    <property type="entry name" value="Nucleotide cyclase"/>
    <property type="match status" value="1"/>
</dbReference>
<evidence type="ECO:0000259" key="5">
    <source>
        <dbReference type="PROSITE" id="PS50887"/>
    </source>
</evidence>
<dbReference type="SMART" id="SM00267">
    <property type="entry name" value="GGDEF"/>
    <property type="match status" value="1"/>
</dbReference>
<dbReference type="NCBIfam" id="TIGR00254">
    <property type="entry name" value="GGDEF"/>
    <property type="match status" value="1"/>
</dbReference>
<name>A0A7T4R377_9GAMM</name>
<dbReference type="EC" id="2.7.7.65" evidence="2"/>